<protein>
    <recommendedName>
        <fullName evidence="7">Rhodopsin domain-containing protein</fullName>
    </recommendedName>
</protein>
<feature type="transmembrane region" description="Helical" evidence="6">
    <location>
        <begin position="40"/>
        <end position="65"/>
    </location>
</feature>
<feature type="transmembrane region" description="Helical" evidence="6">
    <location>
        <begin position="116"/>
        <end position="138"/>
    </location>
</feature>
<dbReference type="InterPro" id="IPR052337">
    <property type="entry name" value="SAT4-like"/>
</dbReference>
<keyword evidence="4 6" id="KW-0472">Membrane</keyword>
<evidence type="ECO:0000256" key="6">
    <source>
        <dbReference type="SAM" id="Phobius"/>
    </source>
</evidence>
<evidence type="ECO:0000313" key="8">
    <source>
        <dbReference type="EMBL" id="TKX20029.1"/>
    </source>
</evidence>
<reference evidence="8 9" key="1">
    <citation type="submission" date="2018-02" db="EMBL/GenBank/DDBJ databases">
        <title>Draft genome sequences of Elsinoe sp., causing black scab on jojoba.</title>
        <authorList>
            <person name="Stodart B."/>
            <person name="Jeffress S."/>
            <person name="Ash G."/>
            <person name="Arun Chinnappa K."/>
        </authorList>
    </citation>
    <scope>NUCLEOTIDE SEQUENCE [LARGE SCALE GENOMIC DNA]</scope>
    <source>
        <strain evidence="8 9">Hillstone_2</strain>
    </source>
</reference>
<dbReference type="PANTHER" id="PTHR33048">
    <property type="entry name" value="PTH11-LIKE INTEGRAL MEMBRANE PROTEIN (AFU_ORTHOLOGUE AFUA_5G11245)"/>
    <property type="match status" value="1"/>
</dbReference>
<evidence type="ECO:0000256" key="3">
    <source>
        <dbReference type="ARBA" id="ARBA00022989"/>
    </source>
</evidence>
<comment type="caution">
    <text evidence="8">The sequence shown here is derived from an EMBL/GenBank/DDBJ whole genome shotgun (WGS) entry which is preliminary data.</text>
</comment>
<evidence type="ECO:0000313" key="9">
    <source>
        <dbReference type="Proteomes" id="UP000308133"/>
    </source>
</evidence>
<dbReference type="Pfam" id="PF20684">
    <property type="entry name" value="Fung_rhodopsin"/>
    <property type="match status" value="1"/>
</dbReference>
<feature type="domain" description="Rhodopsin" evidence="7">
    <location>
        <begin position="24"/>
        <end position="155"/>
    </location>
</feature>
<dbReference type="GO" id="GO:0016020">
    <property type="term" value="C:membrane"/>
    <property type="evidence" value="ECO:0007669"/>
    <property type="project" value="UniProtKB-SubCell"/>
</dbReference>
<evidence type="ECO:0000256" key="5">
    <source>
        <dbReference type="ARBA" id="ARBA00038359"/>
    </source>
</evidence>
<evidence type="ECO:0000256" key="2">
    <source>
        <dbReference type="ARBA" id="ARBA00022692"/>
    </source>
</evidence>
<dbReference type="Proteomes" id="UP000308133">
    <property type="component" value="Unassembled WGS sequence"/>
</dbReference>
<proteinExistence type="inferred from homology"/>
<comment type="subcellular location">
    <subcellularLocation>
        <location evidence="1">Membrane</location>
        <topology evidence="1">Multi-pass membrane protein</topology>
    </subcellularLocation>
</comment>
<dbReference type="InterPro" id="IPR049326">
    <property type="entry name" value="Rhodopsin_dom_fungi"/>
</dbReference>
<keyword evidence="3 6" id="KW-1133">Transmembrane helix</keyword>
<evidence type="ECO:0000256" key="1">
    <source>
        <dbReference type="ARBA" id="ARBA00004141"/>
    </source>
</evidence>
<name>A0A4U7AQ05_9PEZI</name>
<feature type="transmembrane region" description="Helical" evidence="6">
    <location>
        <begin position="85"/>
        <end position="109"/>
    </location>
</feature>
<comment type="similarity">
    <text evidence="5">Belongs to the SAT4 family.</text>
</comment>
<dbReference type="PANTHER" id="PTHR33048:SF47">
    <property type="entry name" value="INTEGRAL MEMBRANE PROTEIN-RELATED"/>
    <property type="match status" value="1"/>
</dbReference>
<evidence type="ECO:0000259" key="7">
    <source>
        <dbReference type="Pfam" id="PF20684"/>
    </source>
</evidence>
<keyword evidence="2 6" id="KW-0812">Transmembrane</keyword>
<dbReference type="AlphaFoldDB" id="A0A4U7AQ05"/>
<feature type="transmembrane region" description="Helical" evidence="6">
    <location>
        <begin position="6"/>
        <end position="28"/>
    </location>
</feature>
<evidence type="ECO:0000256" key="4">
    <source>
        <dbReference type="ARBA" id="ARBA00023136"/>
    </source>
</evidence>
<dbReference type="EMBL" id="PTQR01000102">
    <property type="protein sequence ID" value="TKX20029.1"/>
    <property type="molecule type" value="Genomic_DNA"/>
</dbReference>
<sequence>MTTPIDWVPLFVVYLILMSVAVSLRLWIRIGITKSFGQDDAMLLMVQTGMIAHFAVFFAVCAYYPRHGIDIDEHTYRTTNVLWFWATFCYAGAQVALKMSMGLFFLALARLKWQRLLILIPTVIFVGYNTVLAFIMLFRCGTPKPFEIISKSDCAIDGPLFYRLLAVNSAFNAVID</sequence>
<gene>
    <name evidence="8" type="ORF">C1H76_7710</name>
</gene>
<organism evidence="8 9">
    <name type="scientific">Elsinoe australis</name>
    <dbReference type="NCBI Taxonomy" id="40998"/>
    <lineage>
        <taxon>Eukaryota</taxon>
        <taxon>Fungi</taxon>
        <taxon>Dikarya</taxon>
        <taxon>Ascomycota</taxon>
        <taxon>Pezizomycotina</taxon>
        <taxon>Dothideomycetes</taxon>
        <taxon>Dothideomycetidae</taxon>
        <taxon>Myriangiales</taxon>
        <taxon>Elsinoaceae</taxon>
        <taxon>Elsinoe</taxon>
    </lineage>
</organism>
<accession>A0A4U7AQ05</accession>